<accession>K2FF97</accession>
<feature type="transmembrane region" description="Helical" evidence="1">
    <location>
        <begin position="94"/>
        <end position="114"/>
    </location>
</feature>
<sequence>MSIFKHDKPILEAKNGYFWHISLFTLYPILYIVIVSYLYSRGIIISDISFLDFSLLVLSTFRVTRLFVYDHITDFIRDYLSTFNTWLWKSLSELINCPWCTAVWVAMFLVFLYALTPLSWLFLLILAVDWAVWFLQVAYKSVARWWDSFKQSK</sequence>
<gene>
    <name evidence="2" type="ORF">ACD_2C00081G0003</name>
</gene>
<proteinExistence type="predicted"/>
<reference evidence="2" key="1">
    <citation type="journal article" date="2012" name="Science">
        <title>Fermentation, hydrogen, and sulfur metabolism in multiple uncultivated bacterial phyla.</title>
        <authorList>
            <person name="Wrighton K.C."/>
            <person name="Thomas B.C."/>
            <person name="Sharon I."/>
            <person name="Miller C.S."/>
            <person name="Castelle C.J."/>
            <person name="VerBerkmoes N.C."/>
            <person name="Wilkins M.J."/>
            <person name="Hettich R.L."/>
            <person name="Lipton M.S."/>
            <person name="Williams K.H."/>
            <person name="Long P.E."/>
            <person name="Banfield J.F."/>
        </authorList>
    </citation>
    <scope>NUCLEOTIDE SEQUENCE [LARGE SCALE GENOMIC DNA]</scope>
</reference>
<evidence type="ECO:0008006" key="3">
    <source>
        <dbReference type="Google" id="ProtNLM"/>
    </source>
</evidence>
<evidence type="ECO:0000256" key="1">
    <source>
        <dbReference type="SAM" id="Phobius"/>
    </source>
</evidence>
<dbReference type="Pfam" id="PF07098">
    <property type="entry name" value="DUF1360"/>
    <property type="match status" value="1"/>
</dbReference>
<keyword evidence="1" id="KW-1133">Transmembrane helix</keyword>
<comment type="caution">
    <text evidence="2">The sequence shown here is derived from an EMBL/GenBank/DDBJ whole genome shotgun (WGS) entry which is preliminary data.</text>
</comment>
<evidence type="ECO:0000313" key="2">
    <source>
        <dbReference type="EMBL" id="EKE29881.1"/>
    </source>
</evidence>
<dbReference type="EMBL" id="AMFJ01000081">
    <property type="protein sequence ID" value="EKE29881.1"/>
    <property type="molecule type" value="Genomic_DNA"/>
</dbReference>
<feature type="transmembrane region" description="Helical" evidence="1">
    <location>
        <begin position="17"/>
        <end position="39"/>
    </location>
</feature>
<dbReference type="AlphaFoldDB" id="K2FF97"/>
<keyword evidence="1" id="KW-0812">Transmembrane</keyword>
<protein>
    <recommendedName>
        <fullName evidence="3">DUF1360 domain-containing protein</fullName>
    </recommendedName>
</protein>
<keyword evidence="1" id="KW-0472">Membrane</keyword>
<name>K2FF97_9BACT</name>
<dbReference type="InterPro" id="IPR010773">
    <property type="entry name" value="Mycophage_PG1_Gp7"/>
</dbReference>
<organism evidence="2">
    <name type="scientific">uncultured bacterium</name>
    <name type="common">gcode 4</name>
    <dbReference type="NCBI Taxonomy" id="1234023"/>
    <lineage>
        <taxon>Bacteria</taxon>
        <taxon>environmental samples</taxon>
    </lineage>
</organism>
<feature type="transmembrane region" description="Helical" evidence="1">
    <location>
        <begin position="120"/>
        <end position="139"/>
    </location>
</feature>